<dbReference type="eggNOG" id="ENOG502ZUWJ">
    <property type="taxonomic scope" value="Bacteria"/>
</dbReference>
<evidence type="ECO:0000313" key="2">
    <source>
        <dbReference type="Proteomes" id="UP000002168"/>
    </source>
</evidence>
<evidence type="ECO:0008006" key="3">
    <source>
        <dbReference type="Google" id="ProtNLM"/>
    </source>
</evidence>
<dbReference type="RefSeq" id="WP_012324184.1">
    <property type="nucleotide sequence ID" value="NC_010506.1"/>
</dbReference>
<dbReference type="EMBL" id="CP000961">
    <property type="protein sequence ID" value="ACA85838.1"/>
    <property type="molecule type" value="Genomic_DNA"/>
</dbReference>
<gene>
    <name evidence="1" type="ordered locus">Swoo_1550</name>
</gene>
<evidence type="ECO:0000313" key="1">
    <source>
        <dbReference type="EMBL" id="ACA85838.1"/>
    </source>
</evidence>
<dbReference type="AlphaFoldDB" id="B1KLB3"/>
<dbReference type="HOGENOM" id="CLU_090248_0_0_6"/>
<proteinExistence type="predicted"/>
<sequence>MELRLINTSSQSFLCDRYEVVGCESFTQLSDGIKELEQQDVGHNFLVTLDDLGQACYTSMHTKLRHDLDSIDGIELEGLPPQCFEDNGEHKGYLSCKEEFYIRRRNIELKLPSVTFEDVCDKSIGLYCDDEGDFKEVNTDPSSLLDRELYILKVPVEHSYETIYAFPNGYFDDDLSPFENIVFARTLYEKFGYKLIGLGASYLAFRKSRALSEEQIQELIDLLDAVYREEFDSELRGLCTGFISNNDHLILSYTE</sequence>
<reference evidence="1 2" key="1">
    <citation type="submission" date="2008-02" db="EMBL/GenBank/DDBJ databases">
        <title>Complete sequence of Shewanella woodyi ATCC 51908.</title>
        <authorList>
            <consortium name="US DOE Joint Genome Institute"/>
            <person name="Copeland A."/>
            <person name="Lucas S."/>
            <person name="Lapidus A."/>
            <person name="Glavina del Rio T."/>
            <person name="Dalin E."/>
            <person name="Tice H."/>
            <person name="Bruce D."/>
            <person name="Goodwin L."/>
            <person name="Pitluck S."/>
            <person name="Sims D."/>
            <person name="Brettin T."/>
            <person name="Detter J.C."/>
            <person name="Han C."/>
            <person name="Kuske C.R."/>
            <person name="Schmutz J."/>
            <person name="Larimer F."/>
            <person name="Land M."/>
            <person name="Hauser L."/>
            <person name="Kyrpides N."/>
            <person name="Lykidis A."/>
            <person name="Zhao J.-S."/>
            <person name="Richardson P."/>
        </authorList>
    </citation>
    <scope>NUCLEOTIDE SEQUENCE [LARGE SCALE GENOMIC DNA]</scope>
    <source>
        <strain evidence="2">ATCC 51908 / MS32</strain>
    </source>
</reference>
<accession>B1KLB3</accession>
<name>B1KLB3_SHEWM</name>
<keyword evidence="2" id="KW-1185">Reference proteome</keyword>
<dbReference type="STRING" id="392500.Swoo_1550"/>
<dbReference type="KEGG" id="swd:Swoo_1550"/>
<protein>
    <recommendedName>
        <fullName evidence="3">DUF4253 domain-containing protein</fullName>
    </recommendedName>
</protein>
<organism evidence="1 2">
    <name type="scientific">Shewanella woodyi (strain ATCC 51908 / MS32)</name>
    <dbReference type="NCBI Taxonomy" id="392500"/>
    <lineage>
        <taxon>Bacteria</taxon>
        <taxon>Pseudomonadati</taxon>
        <taxon>Pseudomonadota</taxon>
        <taxon>Gammaproteobacteria</taxon>
        <taxon>Alteromonadales</taxon>
        <taxon>Shewanellaceae</taxon>
        <taxon>Shewanella</taxon>
    </lineage>
</organism>
<dbReference type="Proteomes" id="UP000002168">
    <property type="component" value="Chromosome"/>
</dbReference>